<name>A0AAD9ATF1_9PEZI</name>
<evidence type="ECO:0000313" key="2">
    <source>
        <dbReference type="Proteomes" id="UP001243330"/>
    </source>
</evidence>
<organism evidence="1 2">
    <name type="scientific">Colletotrichum chrysophilum</name>
    <dbReference type="NCBI Taxonomy" id="1836956"/>
    <lineage>
        <taxon>Eukaryota</taxon>
        <taxon>Fungi</taxon>
        <taxon>Dikarya</taxon>
        <taxon>Ascomycota</taxon>
        <taxon>Pezizomycotina</taxon>
        <taxon>Sordariomycetes</taxon>
        <taxon>Hypocreomycetidae</taxon>
        <taxon>Glomerellales</taxon>
        <taxon>Glomerellaceae</taxon>
        <taxon>Colletotrichum</taxon>
        <taxon>Colletotrichum gloeosporioides species complex</taxon>
    </lineage>
</organism>
<gene>
    <name evidence="1" type="ORF">CCHR01_04211</name>
</gene>
<protein>
    <submittedName>
        <fullName evidence="1">Uncharacterized protein</fullName>
    </submittedName>
</protein>
<reference evidence="1" key="1">
    <citation type="submission" date="2023-01" db="EMBL/GenBank/DDBJ databases">
        <title>Colletotrichum chrysophilum M932 genome sequence.</title>
        <authorList>
            <person name="Baroncelli R."/>
        </authorList>
    </citation>
    <scope>NUCLEOTIDE SEQUENCE</scope>
    <source>
        <strain evidence="1">M932</strain>
    </source>
</reference>
<proteinExistence type="predicted"/>
<accession>A0AAD9ATF1</accession>
<keyword evidence="2" id="KW-1185">Reference proteome</keyword>
<sequence length="165" mass="17487">MGSTPPKSTLSLMTLTCFRQIVSTQRSSHKLNFVEASRAVHSRSITSTLSSPCPSPTPTYQVLGTPPARTVGTNPGRCGFPPPKRVSALLSPCGVGGRYLALINPAMANETGGKLVWKPTKRMPSRTQMGEPPDKDLGGGQLLFCSEELSSFLVSGCQVPLGTEL</sequence>
<dbReference type="EMBL" id="JAQOWY010000060">
    <property type="protein sequence ID" value="KAK1853179.1"/>
    <property type="molecule type" value="Genomic_DNA"/>
</dbReference>
<dbReference type="Proteomes" id="UP001243330">
    <property type="component" value="Unassembled WGS sequence"/>
</dbReference>
<dbReference type="AlphaFoldDB" id="A0AAD9ATF1"/>
<comment type="caution">
    <text evidence="1">The sequence shown here is derived from an EMBL/GenBank/DDBJ whole genome shotgun (WGS) entry which is preliminary data.</text>
</comment>
<evidence type="ECO:0000313" key="1">
    <source>
        <dbReference type="EMBL" id="KAK1853179.1"/>
    </source>
</evidence>